<organism evidence="18 19">
    <name type="scientific">Amycolatopsis orientalis</name>
    <name type="common">Nocardia orientalis</name>
    <dbReference type="NCBI Taxonomy" id="31958"/>
    <lineage>
        <taxon>Bacteria</taxon>
        <taxon>Bacillati</taxon>
        <taxon>Actinomycetota</taxon>
        <taxon>Actinomycetes</taxon>
        <taxon>Pseudonocardiales</taxon>
        <taxon>Pseudonocardiaceae</taxon>
        <taxon>Amycolatopsis</taxon>
    </lineage>
</organism>
<feature type="region of interest" description="C-terminal hotdog fold" evidence="14">
    <location>
        <begin position="1038"/>
        <end position="1177"/>
    </location>
</feature>
<dbReference type="GO" id="GO:0004315">
    <property type="term" value="F:3-oxoacyl-[acyl-carrier-protein] synthase activity"/>
    <property type="evidence" value="ECO:0007669"/>
    <property type="project" value="InterPro"/>
</dbReference>
<dbReference type="GO" id="GO:0008270">
    <property type="term" value="F:zinc ion binding"/>
    <property type="evidence" value="ECO:0007669"/>
    <property type="project" value="InterPro"/>
</dbReference>
<dbReference type="Pfam" id="PF16197">
    <property type="entry name" value="KAsynt_C_assoc"/>
    <property type="match status" value="3"/>
</dbReference>
<dbReference type="Pfam" id="PF14765">
    <property type="entry name" value="PS-DH"/>
    <property type="match status" value="2"/>
</dbReference>
<comment type="cofactor">
    <cofactor evidence="1">
        <name>pantetheine 4'-phosphate</name>
        <dbReference type="ChEBI" id="CHEBI:47942"/>
    </cofactor>
</comment>
<evidence type="ECO:0000256" key="2">
    <source>
        <dbReference type="ARBA" id="ARBA00022450"/>
    </source>
</evidence>
<feature type="domain" description="Ketosynthase family 3 (KS3)" evidence="16">
    <location>
        <begin position="2044"/>
        <end position="2468"/>
    </location>
</feature>
<evidence type="ECO:0000259" key="16">
    <source>
        <dbReference type="PROSITE" id="PS52004"/>
    </source>
</evidence>
<comment type="catalytic activity">
    <reaction evidence="9">
        <text>6 (S)-methylmalonyl-CoA + propanoyl-CoA + 6 NADPH + 12 H(+) = 6-deoxyerythronolide B + 6 CO2 + 6 NADP(+) + 7 CoA + H2O</text>
        <dbReference type="Rhea" id="RHEA:23068"/>
        <dbReference type="ChEBI" id="CHEBI:15377"/>
        <dbReference type="ChEBI" id="CHEBI:15378"/>
        <dbReference type="ChEBI" id="CHEBI:16089"/>
        <dbReference type="ChEBI" id="CHEBI:16526"/>
        <dbReference type="ChEBI" id="CHEBI:57287"/>
        <dbReference type="ChEBI" id="CHEBI:57327"/>
        <dbReference type="ChEBI" id="CHEBI:57392"/>
        <dbReference type="ChEBI" id="CHEBI:57783"/>
        <dbReference type="ChEBI" id="CHEBI:58349"/>
        <dbReference type="EC" id="2.3.1.94"/>
    </reaction>
</comment>
<dbReference type="NCBIfam" id="NF045894">
    <property type="entry name" value="PKS_plus_SDR"/>
    <property type="match status" value="1"/>
</dbReference>
<proteinExistence type="predicted"/>
<dbReference type="InterPro" id="IPR016039">
    <property type="entry name" value="Thiolase-like"/>
</dbReference>
<dbReference type="GO" id="GO:0047879">
    <property type="term" value="F:erythronolide synthase activity"/>
    <property type="evidence" value="ECO:0007669"/>
    <property type="project" value="UniProtKB-EC"/>
</dbReference>
<dbReference type="PROSITE" id="PS00606">
    <property type="entry name" value="KS3_1"/>
    <property type="match status" value="3"/>
</dbReference>
<keyword evidence="4" id="KW-0808">Transferase</keyword>
<dbReference type="Pfam" id="PF02801">
    <property type="entry name" value="Ketoacyl-synt_C"/>
    <property type="match status" value="3"/>
</dbReference>
<dbReference type="InterPro" id="IPR013154">
    <property type="entry name" value="ADH-like_N"/>
</dbReference>
<dbReference type="PANTHER" id="PTHR43775">
    <property type="entry name" value="FATTY ACID SYNTHASE"/>
    <property type="match status" value="1"/>
</dbReference>
<dbReference type="InterPro" id="IPR009081">
    <property type="entry name" value="PP-bd_ACP"/>
</dbReference>
<dbReference type="Gene3D" id="3.40.50.11460">
    <property type="match status" value="1"/>
</dbReference>
<dbReference type="InterPro" id="IPR011032">
    <property type="entry name" value="GroES-like_sf"/>
</dbReference>
<dbReference type="eggNOG" id="COG3321">
    <property type="taxonomic scope" value="Bacteria"/>
</dbReference>
<evidence type="ECO:0000259" key="15">
    <source>
        <dbReference type="PROSITE" id="PS50075"/>
    </source>
</evidence>
<dbReference type="PROSITE" id="PS01162">
    <property type="entry name" value="QOR_ZETA_CRYSTAL"/>
    <property type="match status" value="2"/>
</dbReference>
<feature type="active site" description="Proton donor; for dehydratase activity" evidence="14">
    <location>
        <position position="1099"/>
    </location>
</feature>
<evidence type="ECO:0000256" key="3">
    <source>
        <dbReference type="ARBA" id="ARBA00022553"/>
    </source>
</evidence>
<keyword evidence="3" id="KW-0597">Phosphoprotein</keyword>
<feature type="domain" description="Carrier" evidence="15">
    <location>
        <begin position="1950"/>
        <end position="2025"/>
    </location>
</feature>
<evidence type="ECO:0000256" key="13">
    <source>
        <dbReference type="ARBA" id="ARBA00066981"/>
    </source>
</evidence>
<evidence type="ECO:0000256" key="12">
    <source>
        <dbReference type="ARBA" id="ARBA00063272"/>
    </source>
</evidence>
<keyword evidence="6" id="KW-0045">Antibiotic biosynthesis</keyword>
<dbReference type="Pfam" id="PF00698">
    <property type="entry name" value="Acyl_transf_1"/>
    <property type="match status" value="3"/>
</dbReference>
<gene>
    <name evidence="18" type="ORF">SD37_26655</name>
</gene>
<dbReference type="RefSeq" id="WP_065912992.1">
    <property type="nucleotide sequence ID" value="NZ_CP016174.1"/>
</dbReference>
<dbReference type="InterPro" id="IPR032821">
    <property type="entry name" value="PKS_assoc"/>
</dbReference>
<comment type="function">
    <text evidence="10">Involved in the biosynthesis of antibiotic erythromycin via the biosynthesis of its aglycone precursor, 6-deoxyerythronolide B (6-dEB).</text>
</comment>
<dbReference type="InterPro" id="IPR006162">
    <property type="entry name" value="Ppantetheine_attach_site"/>
</dbReference>
<dbReference type="Gene3D" id="1.10.1200.10">
    <property type="entry name" value="ACP-like"/>
    <property type="match status" value="3"/>
</dbReference>
<dbReference type="InterPro" id="IPR020841">
    <property type="entry name" value="PKS_Beta-ketoAc_synthase_dom"/>
</dbReference>
<evidence type="ECO:0000256" key="6">
    <source>
        <dbReference type="ARBA" id="ARBA00023194"/>
    </source>
</evidence>
<evidence type="ECO:0000259" key="17">
    <source>
        <dbReference type="PROSITE" id="PS52019"/>
    </source>
</evidence>
<feature type="domain" description="Ketosynthase family 3 (KS3)" evidence="16">
    <location>
        <begin position="4054"/>
        <end position="4478"/>
    </location>
</feature>
<dbReference type="SMART" id="SM00825">
    <property type="entry name" value="PKS_KS"/>
    <property type="match status" value="3"/>
</dbReference>
<dbReference type="SUPFAM" id="SSF50129">
    <property type="entry name" value="GroES-like"/>
    <property type="match status" value="2"/>
</dbReference>
<dbReference type="SMART" id="SM01294">
    <property type="entry name" value="PKS_PP_betabranch"/>
    <property type="match status" value="3"/>
</dbReference>
<dbReference type="InterPro" id="IPR001227">
    <property type="entry name" value="Ac_transferase_dom_sf"/>
</dbReference>
<keyword evidence="5" id="KW-0677">Repeat</keyword>
<evidence type="ECO:0000256" key="5">
    <source>
        <dbReference type="ARBA" id="ARBA00022737"/>
    </source>
</evidence>
<dbReference type="SMART" id="SM00826">
    <property type="entry name" value="PKS_DH"/>
    <property type="match status" value="2"/>
</dbReference>
<feature type="region of interest" description="N-terminal hotdog fold" evidence="14">
    <location>
        <begin position="2917"/>
        <end position="3039"/>
    </location>
</feature>
<dbReference type="InterPro" id="IPR049551">
    <property type="entry name" value="PKS_DH_C"/>
</dbReference>
<dbReference type="GO" id="GO:0031177">
    <property type="term" value="F:phosphopantetheine binding"/>
    <property type="evidence" value="ECO:0007669"/>
    <property type="project" value="InterPro"/>
</dbReference>
<evidence type="ECO:0000256" key="10">
    <source>
        <dbReference type="ARBA" id="ARBA00060158"/>
    </source>
</evidence>
<dbReference type="InterPro" id="IPR050091">
    <property type="entry name" value="PKS_NRPS_Biosynth_Enz"/>
</dbReference>
<keyword evidence="8" id="KW-0012">Acyltransferase</keyword>
<dbReference type="InterPro" id="IPR020843">
    <property type="entry name" value="ER"/>
</dbReference>
<dbReference type="SMART" id="SM00827">
    <property type="entry name" value="PKS_AT"/>
    <property type="match status" value="3"/>
</dbReference>
<dbReference type="GO" id="GO:0033068">
    <property type="term" value="P:macrolide biosynthetic process"/>
    <property type="evidence" value="ECO:0007669"/>
    <property type="project" value="UniProtKB-ARBA"/>
</dbReference>
<feature type="region of interest" description="C-terminal hotdog fold" evidence="14">
    <location>
        <begin position="3052"/>
        <end position="3190"/>
    </location>
</feature>
<dbReference type="InterPro" id="IPR036736">
    <property type="entry name" value="ACP-like_sf"/>
</dbReference>
<dbReference type="PROSITE" id="PS50075">
    <property type="entry name" value="CARRIER"/>
    <property type="match status" value="3"/>
</dbReference>
<feature type="domain" description="Carrier" evidence="15">
    <location>
        <begin position="3960"/>
        <end position="4035"/>
    </location>
</feature>
<dbReference type="InterPro" id="IPR020807">
    <property type="entry name" value="PKS_DH"/>
</dbReference>
<protein>
    <recommendedName>
        <fullName evidence="13">6-deoxyerythronolide-B synthase</fullName>
        <ecNumber evidence="13">2.3.1.94</ecNumber>
    </recommendedName>
</protein>
<dbReference type="InterPro" id="IPR049552">
    <property type="entry name" value="PKS_DH_N"/>
</dbReference>
<dbReference type="Pfam" id="PF00550">
    <property type="entry name" value="PP-binding"/>
    <property type="match status" value="3"/>
</dbReference>
<dbReference type="GO" id="GO:0004312">
    <property type="term" value="F:fatty acid synthase activity"/>
    <property type="evidence" value="ECO:0007669"/>
    <property type="project" value="TreeGrafter"/>
</dbReference>
<dbReference type="Pfam" id="PF22953">
    <property type="entry name" value="SpnB_Rossmann"/>
    <property type="match status" value="2"/>
</dbReference>
<dbReference type="Gene3D" id="3.90.180.10">
    <property type="entry name" value="Medium-chain alcohol dehydrogenases, catalytic domain"/>
    <property type="match status" value="2"/>
</dbReference>
<feature type="active site" description="Proton donor; for dehydratase activity" evidence="14">
    <location>
        <position position="3112"/>
    </location>
</feature>
<dbReference type="InterPro" id="IPR013968">
    <property type="entry name" value="PKS_KR"/>
</dbReference>
<evidence type="ECO:0000256" key="4">
    <source>
        <dbReference type="ARBA" id="ARBA00022679"/>
    </source>
</evidence>
<dbReference type="FunFam" id="3.40.366.10:FF:000002">
    <property type="entry name" value="Probable polyketide synthase 2"/>
    <property type="match status" value="1"/>
</dbReference>
<dbReference type="InterPro" id="IPR042104">
    <property type="entry name" value="PKS_dehydratase_sf"/>
</dbReference>
<dbReference type="Pfam" id="PF13602">
    <property type="entry name" value="ADH_zinc_N_2"/>
    <property type="match status" value="2"/>
</dbReference>
<feature type="region of interest" description="N-terminal hotdog fold" evidence="14">
    <location>
        <begin position="902"/>
        <end position="1026"/>
    </location>
</feature>
<dbReference type="InterPro" id="IPR020806">
    <property type="entry name" value="PKS_PP-bd"/>
</dbReference>
<feature type="active site" description="Proton acceptor; for dehydratase activity" evidence="14">
    <location>
        <position position="2948"/>
    </location>
</feature>
<dbReference type="InterPro" id="IPR036291">
    <property type="entry name" value="NAD(P)-bd_dom_sf"/>
</dbReference>
<dbReference type="InterPro" id="IPR018201">
    <property type="entry name" value="Ketoacyl_synth_AS"/>
</dbReference>
<dbReference type="Proteomes" id="UP000093695">
    <property type="component" value="Chromosome"/>
</dbReference>
<dbReference type="InterPro" id="IPR055123">
    <property type="entry name" value="SpnB-like_Rossmann"/>
</dbReference>
<dbReference type="EMBL" id="CP016174">
    <property type="protein sequence ID" value="ANN18852.1"/>
    <property type="molecule type" value="Genomic_DNA"/>
</dbReference>
<dbReference type="CDD" id="cd08952">
    <property type="entry name" value="KR_1_SDR_x"/>
    <property type="match status" value="1"/>
</dbReference>
<dbReference type="Pfam" id="PF08990">
    <property type="entry name" value="Docking"/>
    <property type="match status" value="1"/>
</dbReference>
<dbReference type="KEGG" id="aori:SD37_26655"/>
<dbReference type="SMART" id="SM00823">
    <property type="entry name" value="PKS_PP"/>
    <property type="match status" value="3"/>
</dbReference>
<feature type="domain" description="Ketosynthase family 3 (KS3)" evidence="16">
    <location>
        <begin position="33"/>
        <end position="459"/>
    </location>
</feature>
<dbReference type="InterPro" id="IPR016036">
    <property type="entry name" value="Malonyl_transacylase_ACP-bd"/>
</dbReference>
<dbReference type="PROSITE" id="PS52004">
    <property type="entry name" value="KS3_2"/>
    <property type="match status" value="3"/>
</dbReference>
<dbReference type="Pfam" id="PF00109">
    <property type="entry name" value="ketoacyl-synt"/>
    <property type="match status" value="3"/>
</dbReference>
<comment type="subunit">
    <text evidence="12">Homodimer. Erythronolide synthase is composed of EryAI, EryAII and EryAIII multimodular (2 modules) polypeptides each coding for a functional synthase subunit which participates in 2 of the six FAS-like elongation steps required for formation of the polyketide. Module 1, 2, 3, 4, 5, and 6 participating in biosynthesis steps 1, 2, 3, 4, 5, and 6, respectively.</text>
</comment>
<dbReference type="InterPro" id="IPR041618">
    <property type="entry name" value="PKS_DE"/>
</dbReference>
<dbReference type="InterPro" id="IPR049900">
    <property type="entry name" value="PKS_mFAS_DH"/>
</dbReference>
<dbReference type="CDD" id="cd08956">
    <property type="entry name" value="KR_3_FAS_SDR_x"/>
    <property type="match status" value="2"/>
</dbReference>
<dbReference type="InterPro" id="IPR057326">
    <property type="entry name" value="KR_dom"/>
</dbReference>
<dbReference type="SMART" id="SM00822">
    <property type="entry name" value="PKS_KR"/>
    <property type="match status" value="3"/>
</dbReference>
<dbReference type="STRING" id="31958.SD37_26655"/>
<dbReference type="InterPro" id="IPR015083">
    <property type="entry name" value="NorB/c/GfsB-D-like_docking"/>
</dbReference>
<keyword evidence="19" id="KW-1185">Reference proteome</keyword>
<dbReference type="FunFam" id="3.40.50.720:FF:000209">
    <property type="entry name" value="Polyketide synthase Pks12"/>
    <property type="match status" value="2"/>
</dbReference>
<dbReference type="FunFam" id="3.90.180.10:FF:000032">
    <property type="entry name" value="Probable polyketide synthase pks1"/>
    <property type="match status" value="2"/>
</dbReference>
<feature type="active site" description="Proton acceptor; for dehydratase activity" evidence="14">
    <location>
        <position position="934"/>
    </location>
</feature>
<dbReference type="Gene3D" id="3.40.50.720">
    <property type="entry name" value="NAD(P)-binding Rossmann-like Domain"/>
    <property type="match status" value="5"/>
</dbReference>
<feature type="domain" description="PKS/mFAS DH" evidence="17">
    <location>
        <begin position="2917"/>
        <end position="3190"/>
    </location>
</feature>
<dbReference type="Pfam" id="PF08240">
    <property type="entry name" value="ADH_N"/>
    <property type="match status" value="2"/>
</dbReference>
<dbReference type="Gene3D" id="3.40.47.10">
    <property type="match status" value="3"/>
</dbReference>
<dbReference type="InterPro" id="IPR014031">
    <property type="entry name" value="Ketoacyl_synth_C"/>
</dbReference>
<dbReference type="Pfam" id="PF08659">
    <property type="entry name" value="KR"/>
    <property type="match status" value="3"/>
</dbReference>
<dbReference type="InterPro" id="IPR002364">
    <property type="entry name" value="Quin_OxRdtase/zeta-crystal_CS"/>
</dbReference>
<dbReference type="SUPFAM" id="SSF51735">
    <property type="entry name" value="NAD(P)-binding Rossmann-fold domains"/>
    <property type="match status" value="8"/>
</dbReference>
<evidence type="ECO:0000256" key="11">
    <source>
        <dbReference type="ARBA" id="ARBA00060622"/>
    </source>
</evidence>
<dbReference type="EC" id="2.3.1.94" evidence="13"/>
<dbReference type="FunFam" id="1.10.1200.10:FF:000007">
    <property type="entry name" value="Probable polyketide synthase pks17"/>
    <property type="match status" value="2"/>
</dbReference>
<keyword evidence="7" id="KW-0511">Multifunctional enzyme</keyword>
<dbReference type="PANTHER" id="PTHR43775:SF51">
    <property type="entry name" value="INACTIVE PHENOLPHTHIOCEROL SYNTHESIS POLYKETIDE SYNTHASE TYPE I PKS1-RELATED"/>
    <property type="match status" value="1"/>
</dbReference>
<dbReference type="InterPro" id="IPR016035">
    <property type="entry name" value="Acyl_Trfase/lysoPLipase"/>
</dbReference>
<dbReference type="eggNOG" id="COG0604">
    <property type="taxonomic scope" value="Bacteria"/>
</dbReference>
<evidence type="ECO:0000313" key="18">
    <source>
        <dbReference type="EMBL" id="ANN18852.1"/>
    </source>
</evidence>
<comment type="pathway">
    <text evidence="11">Antibiotic biosynthesis; erythromycin biosynthesis.</text>
</comment>
<evidence type="ECO:0000256" key="7">
    <source>
        <dbReference type="ARBA" id="ARBA00023268"/>
    </source>
</evidence>
<dbReference type="Pfam" id="PF18369">
    <property type="entry name" value="PKS_DE"/>
    <property type="match status" value="1"/>
</dbReference>
<dbReference type="InterPro" id="IPR014043">
    <property type="entry name" value="Acyl_transferase_dom"/>
</dbReference>
<feature type="domain" description="Carrier" evidence="15">
    <location>
        <begin position="5444"/>
        <end position="5522"/>
    </location>
</feature>
<dbReference type="InterPro" id="IPR014030">
    <property type="entry name" value="Ketoacyl_synth_N"/>
</dbReference>
<dbReference type="Gene3D" id="3.30.70.3290">
    <property type="match status" value="3"/>
</dbReference>
<dbReference type="SUPFAM" id="SSF47336">
    <property type="entry name" value="ACP-like"/>
    <property type="match status" value="3"/>
</dbReference>
<dbReference type="Gene3D" id="6.10.140.1830">
    <property type="match status" value="1"/>
</dbReference>
<reference evidence="18 19" key="1">
    <citation type="journal article" date="2015" name="Genome Announc.">
        <title>Draft Genome Sequence of Norvancomycin-Producing Strain Amycolatopsis orientalis CPCC200066.</title>
        <authorList>
            <person name="Lei X."/>
            <person name="Yuan F."/>
            <person name="Shi Y."/>
            <person name="Li X."/>
            <person name="Wang L."/>
            <person name="Hong B."/>
        </authorList>
    </citation>
    <scope>NUCLEOTIDE SEQUENCE [LARGE SCALE GENOMIC DNA]</scope>
    <source>
        <strain evidence="18 19">B-37</strain>
    </source>
</reference>
<keyword evidence="2" id="KW-0596">Phosphopantetheine</keyword>
<dbReference type="Gene3D" id="3.10.129.110">
    <property type="entry name" value="Polyketide synthase dehydratase"/>
    <property type="match status" value="2"/>
</dbReference>
<evidence type="ECO:0000256" key="1">
    <source>
        <dbReference type="ARBA" id="ARBA00001957"/>
    </source>
</evidence>
<dbReference type="Gene3D" id="3.40.366.10">
    <property type="entry name" value="Malonyl-Coenzyme A Acyl Carrier Protein, domain 2"/>
    <property type="match status" value="3"/>
</dbReference>
<dbReference type="CDD" id="cd05195">
    <property type="entry name" value="enoyl_red"/>
    <property type="match status" value="2"/>
</dbReference>
<feature type="domain" description="PKS/mFAS DH" evidence="17">
    <location>
        <begin position="902"/>
        <end position="1177"/>
    </location>
</feature>
<accession>A0A193C2Z3</accession>
<evidence type="ECO:0000256" key="9">
    <source>
        <dbReference type="ARBA" id="ARBA00052442"/>
    </source>
</evidence>
<dbReference type="SUPFAM" id="SSF55048">
    <property type="entry name" value="Probable ACP-binding domain of malonyl-CoA ACP transacylase"/>
    <property type="match status" value="3"/>
</dbReference>
<dbReference type="SUPFAM" id="SSF52151">
    <property type="entry name" value="FabD/lysophospholipase-like"/>
    <property type="match status" value="3"/>
</dbReference>
<dbReference type="FunFam" id="3.40.47.10:FF:000019">
    <property type="entry name" value="Polyketide synthase type I"/>
    <property type="match status" value="3"/>
</dbReference>
<evidence type="ECO:0000313" key="19">
    <source>
        <dbReference type="Proteomes" id="UP000093695"/>
    </source>
</evidence>
<dbReference type="GO" id="GO:0016491">
    <property type="term" value="F:oxidoreductase activity"/>
    <property type="evidence" value="ECO:0007669"/>
    <property type="project" value="InterPro"/>
</dbReference>
<name>A0A193C2Z3_AMYOR</name>
<dbReference type="SUPFAM" id="SSF53901">
    <property type="entry name" value="Thiolase-like"/>
    <property type="match status" value="3"/>
</dbReference>
<evidence type="ECO:0000256" key="8">
    <source>
        <dbReference type="ARBA" id="ARBA00023315"/>
    </source>
</evidence>
<dbReference type="GO" id="GO:0006633">
    <property type="term" value="P:fatty acid biosynthetic process"/>
    <property type="evidence" value="ECO:0007669"/>
    <property type="project" value="InterPro"/>
</dbReference>
<dbReference type="SMART" id="SM00829">
    <property type="entry name" value="PKS_ER"/>
    <property type="match status" value="2"/>
</dbReference>
<dbReference type="PROSITE" id="PS52019">
    <property type="entry name" value="PKS_MFAS_DH"/>
    <property type="match status" value="2"/>
</dbReference>
<dbReference type="CDD" id="cd00833">
    <property type="entry name" value="PKS"/>
    <property type="match status" value="3"/>
</dbReference>
<sequence>MSNEQKLRDYLKRVTADLAQTRQRLQSAEAAESEPIAIVGIGCRFPGEVRSAEDLWELVRAGGDAIGPFPADRGWDLEALYDPDPDRPGSSYVREGGFLSDAADFDAGFFGISPREALAMDPQQRLLLEVSWEVLENAGIVPASLRGSRTGVFSGVAYFDYLSRFAGAELPADLEGYVGNGNVGSMASGRIAYTLGLEGPTLTVDTACSSSLVTLHLAVRALRAGECDLALAGGVTVMPSPATFQDFSRQRGLAADARCKAFGEGADGTSMSEGVGMFLVERLSDARRNGHTVLALVRGTAVNSDGASSGLTAPNGPSQQRVIRAALDSAGLKPSDVDAVEAHGTGTSLGDPIEAQALIGAYGQDRATPLWLGSVKSNIGHTQAAAGAAGVIKMIMAMRHGVLPKTLHVDAPTSKVDWTAGAVSVLTEARPWPETGQPRRAGVSSFGMSGTNAHVVLEQAPSDEPAELPSNVPAVVPWVLSAKTPEALRGQAAQLKQAIGSSADVADVAYSLATTRSSLEHRAVVLGENGDDLLTALTALADGTTSPDVVTGVATRGKTAFLFAGQGSQRVGMGAELYAEFPVFAEAFDAACEFLPPLGDLGRTEFAQPALFALEVALYRLVESWGVRPDFLLGHSIGEIAAAHVAGVFSLEDAGKLVSARGRLMQALPAGGVMVAIEATEDEFTPTAEFGIAAVNGPNSVVISGAEPVVTRIAEEFAAKGRKTKRLEVSHAFHSPLMEPMLAEFAEVLESITFAAPQIPVVSTVSGGLVADLTSPQYWLDHVRQAVRFADGVGTLAAQGVTRFVELGPDGVLTAMAQGCLPETEALLVPFLRADRPEVRSAAGALAALHTRGVPVNWTALVSGRRIGLPTYAFQRDRYWFDAPPATGRSAATGLGLAATEHPLLGAVIELAAGEETVLTGRLSLATHPWLAGHAVHGRILVPGTAFVELAVQAGDRAGCDQVDELIIEAPLYLPETGGIRLQVSIGGRDERGRRELGLYSQPEDDPDAAWTRHAAGFLSSAPRRTSDALATWPPADAEPVELGDFYADAARQGFAYEPPFQGLRAVWRLGDDVFAEVELPSEAKADADRFAVHPALLDAALQALAFGDLIPGGTAGKLPFAWTDVAVHAVAATALRVRLSPAGADAVAVLVADGAGEPVAEIGSLTLRPLAADAPADTHRDSLFRLDWLPVPAGDARPSVAVFGDDFTDFAELAARDELPGHAVVPFTATTADLAGQVGRVLRLVQDWLAEEALADTRFVLLTRGAVTTGEDAAPEPAAAAVWGLLRSVREENPSRVVQIDADDGHASVVAALSSGEPEVAVRDGKLFGARLVRAEPVAAPPSGPWRLESRRKTTLAELALLPCPEAAAPLAPGEVRVSVRAAGLNFRDVLNALGMYPGDAGLIGVEGAGVITELGSEVTGLAVGDRVLGLLPGGFGPLAVTDARTVVRMPEHWSFTEAASVPVVFLTAFYALRDLAGLRAGESLLVHAAAGGVGMAAVQLARHWGIEVFGTASAAKQPVLRELGLDDDHLASSRDLEFADKFLATTGGRGVDVVLNALANEFVDASLRLQPRGGRFLEMGKTDIREPEEVAAAHEGVRYQAFDLGDAGPRRIGEMLGEVLALFDEGALDFLPIRTWDVRRGAEAFRFVSQAKHIGKVVLTVPRPLDEQGTVLITGGTGTLGGLVARHLVTEHGVRHLVLASRTGRAPALEAELTGLGARVRIAACDVADADQLGALLAEIPAGHPLTAVVHAAGVLDDGTIPTLDDDRLAGVLRPKADAALVLHRLTRHLDLAEFVLFSSGAGVFGSPGQGAYAAANACLDALAEQRRAAGLPAAALAWGLWAEASGMTAGLGETDRARLERGGSTALSSEQGLALFDVGRGGPHATLVPAPLDPAELRAEARAGTLPVLLRGLVSAGFRRTASAATTAQGGELARRLAGLSEVDREQALVDLVRAEAAVVLAHRSADSVDPGRAFKELGFDSLTAIELRNRLSAATGLKLPATLVFDYPAPIVLGRFLGEELRGGAAGTATPARATAGVTDEPIAIVGMACRLPGGIDGPDGLWRLLEDGTDAIGPMPSDRGWDIDRLYDADPDKAGTMYTVDGGFVTGAADFDPTFFGISPREALAMDPQQRLLLETSWEALERAGIDPLSLRGSATGVFAGAGGSDYANVLKNAPAETEMHVLTGTAGAVVSGRIAYVLGLEGPAVTVDTACSSSLVALHLATQSLRQGECDLALAGGVTVMATPATFVEFSRQRGLAADGRCKPFAEGADGTGWGEGAGVLLVERLSDARRLGHPVLAVVRGSAVNSDGASNGLTAPNGPSQQRVIRAALASAGLSPSDVDAVEAHGTGTALGDPIEAQALLATYGQDRDEPLWLGSVKSNLGHTQAAAGVAGVIKMVLAMRHGVLPKSLHVDSPSSQVDWSAGAVELLTEARPWPSAGRPRRAGVSSFGISGTNAHTIIEQAPAGAPARPSAAPSVLPLVLSAKNGAALRAQAARLRSFVDSPADLADVAFSLATTRAALEHCAVVLGEDKDELLRSLTALADGEPSATVVTGTPVRGKLAFLFSGQGAQRVAMGRELYAEFPVFAEAYDAACAHLPSGLREVVAGDAEALNRTEFSQPALFAIEVALYRLAESWGIRADFLLGHSIGEVAAAHVAGVFSLADAGKLITARGRLMQALPAGGAMVAVQATEDEFEPDGEFGVAAVNGPDSVVLSGAEDVVSRIAAEFAAKGRKTKRLAVSHAFHSPLMEPMLAGFAEVLDTLTYHEPAIPLVSTVSGTVATGLASPGYWLDHVRAAVRFADGVGELAAQGVTTFVELGPDGVLSGLAQRALPDAENLFAPVLRADRPEVRSALSTVSELHTRGIAVDWTALLTGNRVELPTYAFQHEHFWPKGMGGNGDLTAAGLGNADHPLLGAEVEVPDGELVLTGRLALATHGWLADHVVNDRVLLPGTAFVELALQAGKRTGYDRLAELTLSAPLVLPESGGVRLQVVLRPADEAAGREIAIFSRRDSDGEEWTQHAVGTLVAEPSAAQPGALTAWPPPGAVPVEVGEFYESFGEGFRYGPAFRGLRAVWTLGDDVYTEVELPSEEHSEAARCGLHPALLDAALHGIGFGGFVSDADAGFLPFVWTDVTLHATAATTVRVKIGPAGPDAVSVLVADAEGAPVAEVGSLALRAVTADSVRDSAIPADTLWTVDWVSLPAGPVVDTEVTVLAELSELTGEVPATVVVDCAAVGAAAGDLTSSTLALVQEWLRDKASEDSLLVIRTRGAVATSAGEDVRDLAAAAVHGLLRSVQSEHPGRVLVVDVDDDPRSLGLALSLTGEPEIAVRGGELFVPRLARVSRTAELAVPADGPWRLDSVGKGTLGNLSLLPWPAAREPLGELDVRVAMRAAGVNFRDVLNALGMYPGDAGLMGMEGAGVVLEVGAKVTGLAPGDRVLGLISASFGPVAVADSRMLARIPAGWSFVDAASVPLVFLTAFYALRDLADVRSGEAALIHAAAGGVGMAAVQLARHWGLEVFATASAAKWDAVRALGVSDDHLASSRDTGFEAKFLAASEGRGVDVVLDALAGEFVDASLRLLPRGGRFVEMGKTDVREPEQVAAEFPGVAYRAFDLIEAGPARIGEMLSELVGLFEAKVLSPLPSRVWDVRQAPEAFRFMSQAKHVGKVVLSVPQALDPAGTVLITGGTGNLGALVARHLVGQGARKLLLVSRRGAAAPGADALVAELTGLGAEVSVAACDVADRDALADLLSTVDLTAVVHTAGVLDDGVVESLTPDRVAGVLRPKADAAWNLHELTKSHDLAEFVVFSSASGVFGNAGQANYSAANVFLDALAAHRRAEGLPGLSLAWGLWDQEDGGMGATLGATDRARTARSGSAAIRPEQGLALFDAARARAASLLVPAPLAPASLRDTAVPALLRGLARPSARRAASGKVGDGGSLVRELSGLSQAEQDKQLTDLVRANAAIVLGYASADRIEPLQAFKDLGFDSLTSVELRNRLASAIGAKLPATLIFDYPSPAALGTYLRTELLGAEPAPDAAPVRRQAVTDDPIVIVGMACRFPGGANSPEEFWDLLLQGRDAISEFPADRGWDAKALYHPDPAHEGTTYTVEGGFLHDATEFDPGFFGISPREALAMDPQQRLLLETAWEAFERAGLDATGLRGTATGVFAGTMGQDYASVLRNAPAETEAHALTGNAASIVSGRIAYTLGLEGPAVTVDTACSSSLVALHLAMQSLRTGECDLALAGGVTVMATPAAFIDFSRQRGLAENGRCKPFSADADGTSWGEGAGMLVVERLSDARRHGHPVLAIVRGSAVNSDGASNGLTAPNGPSQQRVIKAALAGAGLTPSDVDVVEAHGTGTSLGDPIEAQALLATYGQDRERPLWLGSVKSNLGHTQAAAGVAGIIKMVMAMRHGVLPKTLHVGQASPHVDWSSGAVELLTEAQPWPRNGTPRRAAVSSFGISGTNAHTVLEEAPEAPPAAVTPARPLVPWVLSAKSAPALRAQASRLRDRVLTGTAPNPVDLGWSLAASRAAHEHRAVVLVEDLASAGAGLGAVAAGEALAGVVEGTAKTGKLAFLFTGQGAQRQGMGSGLYREFPVFTEAFDAVCAELDPKLGRSLRSVLEDEPELLDQTRFTQAALFALEVALFRLVESWGVRPDFLLGHSIGEIAAAHVAGVFSLADAAALVAARGSLMQALPSGGAMMAVEATEDEVLVQLKAVPDAVDVAAVNGPRSVVISGAEAAVLSVADRFTEQGRRTKRLAVSHAFHSALMEPMLAEFAEVLGGLTFAEPRIPIVSNVTGEVATGLSEPAYWTAHVRQAVRFADGVGFLTGAGVTTWLELGPDGVLSAMARECLPEQGTEAAFASVLRGERDEARAALGALGKVWASGGKVDWAAYFGPANRVDLPTYAFQRQRYWLDAPATTPVDQSSEVDSRFWEAVDRQDLGSLAEDLALDVDQPLSAVLPAMAAWRRQQRDESVVDGLRYRVDWQRLPERRTGGVPGSWLLLVPADGHPAAEVLGRALGAEVRTLPLPSDPGHRETGYTGVAALLPAGARAATDALALIQALGTAGIDAPLWLLTQGAVATGGGDRLADPAQAQAWGLGRVAGLEFPGRWGGLVDLPADCDDRAAERVLDVLAGDEDQVAVRSTGTFARRLVRSAKPAGAGAWRPSGTVLITGGTGALGARVARWAAHNGAGHLVLTSRRGAEAPGAGDLAAELRGLGAEVTVAACDVADRDAVAALLESLPAGPLSVVHAAGVSRSAPLEETSAAEFAEVLDGKVAGADHLHELTRDREIDAFVVFSSIAGVWGSAGQSGYSAANAALDALIEQRRADGLPGTAVAWGPWAEGGMADGEGGEQLRRLGLSGLAPERALLALAGAVGAGDVAVTVADVDWARFLPVFTSARPARLFDTLPEAATGAAEAGEPGRRDELAGMSPAELRRTLLDLVCAETAAVLQLPGGGDVGPARPFRDLGLDSVTAVELRDRLASAAGGPLPASVVFDHPSPDALVAHLAAEIAGDGDESGESDEDGQLRRALALISPAALREAGLTGTLLRLAGLAAPDSPDQSGDGDLLDTMDLDNLVKIALDGNS</sequence>
<dbReference type="PROSITE" id="PS00012">
    <property type="entry name" value="PHOSPHOPANTETHEINE"/>
    <property type="match status" value="3"/>
</dbReference>
<dbReference type="Pfam" id="PF21089">
    <property type="entry name" value="PKS_DH_N"/>
    <property type="match status" value="2"/>
</dbReference>
<evidence type="ECO:0000256" key="14">
    <source>
        <dbReference type="PROSITE-ProRule" id="PRU01363"/>
    </source>
</evidence>